<dbReference type="InterPro" id="IPR011335">
    <property type="entry name" value="Restrct_endonuc-II-like"/>
</dbReference>
<evidence type="ECO:0000259" key="1">
    <source>
        <dbReference type="Pfam" id="PF12705"/>
    </source>
</evidence>
<dbReference type="RefSeq" id="WP_281793487.1">
    <property type="nucleotide sequence ID" value="NZ_BSDR01000001.1"/>
</dbReference>
<feature type="domain" description="PD-(D/E)XK endonuclease-like" evidence="1">
    <location>
        <begin position="627"/>
        <end position="899"/>
    </location>
</feature>
<dbReference type="InterPro" id="IPR038726">
    <property type="entry name" value="PDDEXK_AddAB-type"/>
</dbReference>
<dbReference type="InterPro" id="IPR027417">
    <property type="entry name" value="P-loop_NTPase"/>
</dbReference>
<dbReference type="SUPFAM" id="SSF52980">
    <property type="entry name" value="Restriction endonuclease-like"/>
    <property type="match status" value="1"/>
</dbReference>
<reference evidence="2" key="1">
    <citation type="submission" date="2022-12" db="EMBL/GenBank/DDBJ databases">
        <title>Reference genome sequencing for broad-spectrum identification of bacterial and archaeal isolates by mass spectrometry.</title>
        <authorList>
            <person name="Sekiguchi Y."/>
            <person name="Tourlousse D.M."/>
        </authorList>
    </citation>
    <scope>NUCLEOTIDE SEQUENCE</scope>
    <source>
        <strain evidence="2">ASRB1</strain>
    </source>
</reference>
<name>A0A9W6D2T2_9BACT</name>
<comment type="caution">
    <text evidence="2">The sequence shown here is derived from an EMBL/GenBank/DDBJ whole genome shotgun (WGS) entry which is preliminary data.</text>
</comment>
<evidence type="ECO:0000313" key="3">
    <source>
        <dbReference type="Proteomes" id="UP001144372"/>
    </source>
</evidence>
<dbReference type="Gene3D" id="3.90.320.10">
    <property type="match status" value="1"/>
</dbReference>
<dbReference type="Proteomes" id="UP001144372">
    <property type="component" value="Unassembled WGS sequence"/>
</dbReference>
<dbReference type="Pfam" id="PF12705">
    <property type="entry name" value="PDDEXK_1"/>
    <property type="match status" value="1"/>
</dbReference>
<sequence length="906" mass="103010">MNNLDLQNKLLDLASSGYVLLTESERFAHQLLWRFRRRLSESKREGWETPLIITLNQWLERLWTGLWPEAWPASPLKRWQLLGDCIEELPPPEPLSWDIPLILNVDESFEHCLRYGLNPEYGDPANQLVEWRRALWKKYDERLTAEGLFHPAALPEKLCMELCRRPEWIPDKLAAIGFEFAGYWEKNLLKILHGKSRFQPFPLSGGNGTSTASTYADPEQEIYALMENVVSAAHRFPLHELAVVILDAQLYSPLVAKCLEDLLGSPLAGEEGAYNLFPVKSLNHQPLFKAAFLPLEFAREGEPRVLFLSLLRSPYYGKLAPWSRAVSQWDWVWREQGIEKGLNALMGALEPSQLEFLPHEGEGLLRAFSVFLDEGSRKGVDWGRDLRRFWEFLGFPVLANERDQIAWQRLQELMEAVERDLGDCLMRRQEWLAWLDAAAGKVSIQETGYEDAGIQILGVLEARGLSFRHLFVPGFVAGVLPQPVRSLPFLSVEERKGVQGGTVESQFEFARHLFGHLHAVAPELVFSRPMMNQKGETLLPSPFWPEAEEVKLKPVIPWRHDLPALQRARWVREGILGMASNGEEGDMTLRLGRPEGSPPTKGCGGRGLPRFSPNPYQVNGLDVPAEISVSMLEFLLACASRFFFQKMLGLEPLPELERGLSPSLRGGNIHEILASFGRAVGRNTSSRGGAFADFLEKLRKIVTHAIAPYALLPLWNVEMKRLLGTEDHENGLLPEWFREEWSRLQDGWRWIGLESDFNGLRLRNCPITLKGRLDRVDFHPDEGIICWDYKTGKIPQNKEIWEDLQAPQLPAYLLAIKRGLVSKIDGGSNRLAAGYIDLRSVQHLRHVYCIKTTAEELDSFLRRWEEHAADALDALSRGNLAPCWVEASCGEPCDFQCLCGMALYRV</sequence>
<evidence type="ECO:0000313" key="2">
    <source>
        <dbReference type="EMBL" id="GLI34228.1"/>
    </source>
</evidence>
<dbReference type="InterPro" id="IPR011604">
    <property type="entry name" value="PDDEXK-like_dom_sf"/>
</dbReference>
<dbReference type="SUPFAM" id="SSF52540">
    <property type="entry name" value="P-loop containing nucleoside triphosphate hydrolases"/>
    <property type="match status" value="1"/>
</dbReference>
<keyword evidence="3" id="KW-1185">Reference proteome</keyword>
<protein>
    <recommendedName>
        <fullName evidence="1">PD-(D/E)XK endonuclease-like domain-containing protein</fullName>
    </recommendedName>
</protein>
<dbReference type="AlphaFoldDB" id="A0A9W6D2T2"/>
<gene>
    <name evidence="2" type="ORF">DAMNIGENAA_16610</name>
</gene>
<accession>A0A9W6D2T2</accession>
<proteinExistence type="predicted"/>
<dbReference type="Gene3D" id="3.40.50.300">
    <property type="entry name" value="P-loop containing nucleotide triphosphate hydrolases"/>
    <property type="match status" value="1"/>
</dbReference>
<dbReference type="EMBL" id="BSDR01000001">
    <property type="protein sequence ID" value="GLI34228.1"/>
    <property type="molecule type" value="Genomic_DNA"/>
</dbReference>
<organism evidence="2 3">
    <name type="scientific">Desulforhabdus amnigena</name>
    <dbReference type="NCBI Taxonomy" id="40218"/>
    <lineage>
        <taxon>Bacteria</taxon>
        <taxon>Pseudomonadati</taxon>
        <taxon>Thermodesulfobacteriota</taxon>
        <taxon>Syntrophobacteria</taxon>
        <taxon>Syntrophobacterales</taxon>
        <taxon>Syntrophobacteraceae</taxon>
        <taxon>Desulforhabdus</taxon>
    </lineage>
</organism>